<dbReference type="PANTHER" id="PTHR33198">
    <property type="entry name" value="ANK_REP_REGION DOMAIN-CONTAINING PROTEIN-RELATED"/>
    <property type="match status" value="1"/>
</dbReference>
<dbReference type="PANTHER" id="PTHR33198:SF20">
    <property type="entry name" value="RETROTRANSPOSON GAG DOMAIN-CONTAINING PROTEIN"/>
    <property type="match status" value="1"/>
</dbReference>
<feature type="region of interest" description="Disordered" evidence="1">
    <location>
        <begin position="201"/>
        <end position="227"/>
    </location>
</feature>
<dbReference type="EMBL" id="GBHO01040072">
    <property type="protein sequence ID" value="JAG03532.1"/>
    <property type="molecule type" value="Transcribed_RNA"/>
</dbReference>
<proteinExistence type="predicted"/>
<feature type="non-terminal residue" evidence="2">
    <location>
        <position position="242"/>
    </location>
</feature>
<accession>A0A0A9W7Y8</accession>
<evidence type="ECO:0000313" key="2">
    <source>
        <dbReference type="EMBL" id="JAG03531.1"/>
    </source>
</evidence>
<organism evidence="2">
    <name type="scientific">Lygus hesperus</name>
    <name type="common">Western plant bug</name>
    <dbReference type="NCBI Taxonomy" id="30085"/>
    <lineage>
        <taxon>Eukaryota</taxon>
        <taxon>Metazoa</taxon>
        <taxon>Ecdysozoa</taxon>
        <taxon>Arthropoda</taxon>
        <taxon>Hexapoda</taxon>
        <taxon>Insecta</taxon>
        <taxon>Pterygota</taxon>
        <taxon>Neoptera</taxon>
        <taxon>Paraneoptera</taxon>
        <taxon>Hemiptera</taxon>
        <taxon>Heteroptera</taxon>
        <taxon>Panheteroptera</taxon>
        <taxon>Cimicomorpha</taxon>
        <taxon>Miridae</taxon>
        <taxon>Mirini</taxon>
        <taxon>Lygus</taxon>
    </lineage>
</organism>
<feature type="region of interest" description="Disordered" evidence="1">
    <location>
        <begin position="1"/>
        <end position="28"/>
    </location>
</feature>
<protein>
    <submittedName>
        <fullName evidence="2">Trigger factor</fullName>
    </submittedName>
</protein>
<reference evidence="2" key="2">
    <citation type="submission" date="2014-07" db="EMBL/GenBank/DDBJ databases">
        <authorList>
            <person name="Hull J."/>
        </authorList>
    </citation>
    <scope>NUCLEOTIDE SEQUENCE</scope>
</reference>
<dbReference type="AlphaFoldDB" id="A0A0A9W7Y8"/>
<evidence type="ECO:0000313" key="3">
    <source>
        <dbReference type="EMBL" id="JAG03532.1"/>
    </source>
</evidence>
<name>A0A0A9W7Y8_LYGHE</name>
<gene>
    <name evidence="2" type="primary">tig_6</name>
    <name evidence="3" type="synonym">tig_10</name>
    <name evidence="2" type="ORF">CM83_17693</name>
    <name evidence="3" type="ORF">CM83_17694</name>
</gene>
<evidence type="ECO:0000256" key="1">
    <source>
        <dbReference type="SAM" id="MobiDB-lite"/>
    </source>
</evidence>
<dbReference type="EMBL" id="GBHO01040073">
    <property type="protein sequence ID" value="JAG03531.1"/>
    <property type="molecule type" value="Transcribed_RNA"/>
</dbReference>
<reference evidence="2" key="1">
    <citation type="journal article" date="2014" name="PLoS ONE">
        <title>Transcriptome-Based Identification of ABC Transporters in the Western Tarnished Plant Bug Lygus hesperus.</title>
        <authorList>
            <person name="Hull J.J."/>
            <person name="Chaney K."/>
            <person name="Geib S.M."/>
            <person name="Fabrick J.A."/>
            <person name="Brent C.S."/>
            <person name="Walsh D."/>
            <person name="Lavine L.C."/>
        </authorList>
    </citation>
    <scope>NUCLEOTIDE SEQUENCE</scope>
</reference>
<sequence length="242" mass="27937">MAPDPPPLRENTSQQGERTFFQVKPPDPFDMSNPAQWPTWKKRFTRFMNVSGGIKRSEEEKIDALLYIFGEKSEEVVTQFDSVPTTYKDLLEKLDKYFVLKKNVTYERFMFNSRHQNPGETVDSFITALHLLAENCEFSTLKSDLIRDQILMGMADRKTSEELQLKADLTLEMATTMARQAEVQAHHNRIIRNDQQQLVNAVRSGDRSSRSPRGRGRGAPTGRQWDRRTSLHFQGQAKCSFC</sequence>